<dbReference type="InterPro" id="IPR053238">
    <property type="entry name" value="RING-H2_zinc_finger"/>
</dbReference>
<sequence>MPLKLAMIVLPPLCITCAVLKLAGVPWKMTAPVAAVLLVFVAVIGICDRLRQLPSPWQQQPEAESTADPPLEAGVVGLGLGASAIASLPVYKYKEKRGGGDECSVCLGEVKPKETVKQLPVCAHLFHEGCIDVWLRSHGTCPVCRTPVNAAAAAAVPASVEIVVHTDQEVS</sequence>
<dbReference type="SUPFAM" id="SSF57850">
    <property type="entry name" value="RING/U-box"/>
    <property type="match status" value="1"/>
</dbReference>
<dbReference type="EMBL" id="OZ075145">
    <property type="protein sequence ID" value="CAL5048111.1"/>
    <property type="molecule type" value="Genomic_DNA"/>
</dbReference>
<dbReference type="EC" id="2.3.2.27" evidence="2"/>
<proteinExistence type="inferred from homology"/>
<dbReference type="Pfam" id="PF13639">
    <property type="entry name" value="zf-RING_2"/>
    <property type="match status" value="1"/>
</dbReference>
<protein>
    <recommendedName>
        <fullName evidence="2">RING-type E3 ubiquitin transferase</fullName>
        <ecNumber evidence="2">2.3.2.27</ecNumber>
    </recommendedName>
</protein>
<dbReference type="Gene3D" id="3.30.40.10">
    <property type="entry name" value="Zinc/RING finger domain, C3HC4 (zinc finger)"/>
    <property type="match status" value="1"/>
</dbReference>
<evidence type="ECO:0000256" key="1">
    <source>
        <dbReference type="ARBA" id="ARBA00000900"/>
    </source>
</evidence>
<dbReference type="AlphaFoldDB" id="A0ABC9E1G6"/>
<dbReference type="CDD" id="cd16461">
    <property type="entry name" value="RING-H2_EL5-like"/>
    <property type="match status" value="1"/>
</dbReference>
<dbReference type="SMART" id="SM00184">
    <property type="entry name" value="RING"/>
    <property type="match status" value="1"/>
</dbReference>
<keyword evidence="5" id="KW-0862">Zinc</keyword>
<feature type="domain" description="RING-type" evidence="8">
    <location>
        <begin position="103"/>
        <end position="145"/>
    </location>
</feature>
<name>A0ABC9E1G6_9POAL</name>
<organism evidence="9 10">
    <name type="scientific">Urochloa decumbens</name>
    <dbReference type="NCBI Taxonomy" id="240449"/>
    <lineage>
        <taxon>Eukaryota</taxon>
        <taxon>Viridiplantae</taxon>
        <taxon>Streptophyta</taxon>
        <taxon>Embryophyta</taxon>
        <taxon>Tracheophyta</taxon>
        <taxon>Spermatophyta</taxon>
        <taxon>Magnoliopsida</taxon>
        <taxon>Liliopsida</taxon>
        <taxon>Poales</taxon>
        <taxon>Poaceae</taxon>
        <taxon>PACMAD clade</taxon>
        <taxon>Panicoideae</taxon>
        <taxon>Panicodae</taxon>
        <taxon>Paniceae</taxon>
        <taxon>Melinidinae</taxon>
        <taxon>Urochloa</taxon>
    </lineage>
</organism>
<comment type="similarity">
    <text evidence="6">Belongs to the RING-type zinc finger family. ATL subfamily.</text>
</comment>
<dbReference type="Proteomes" id="UP001497457">
    <property type="component" value="Chromosome 35b"/>
</dbReference>
<dbReference type="GO" id="GO:0061630">
    <property type="term" value="F:ubiquitin protein ligase activity"/>
    <property type="evidence" value="ECO:0007669"/>
    <property type="project" value="UniProtKB-EC"/>
</dbReference>
<accession>A0ABC9E1G6</accession>
<evidence type="ECO:0000256" key="2">
    <source>
        <dbReference type="ARBA" id="ARBA00012483"/>
    </source>
</evidence>
<dbReference type="PROSITE" id="PS50089">
    <property type="entry name" value="ZF_RING_2"/>
    <property type="match status" value="1"/>
</dbReference>
<dbReference type="PANTHER" id="PTHR14155:SF548">
    <property type="entry name" value="RING-TYPE DOMAIN-CONTAINING PROTEIN"/>
    <property type="match status" value="1"/>
</dbReference>
<keyword evidence="3" id="KW-0479">Metal-binding</keyword>
<dbReference type="InterPro" id="IPR013083">
    <property type="entry name" value="Znf_RING/FYVE/PHD"/>
</dbReference>
<evidence type="ECO:0000256" key="4">
    <source>
        <dbReference type="ARBA" id="ARBA00022771"/>
    </source>
</evidence>
<dbReference type="GO" id="GO:0008270">
    <property type="term" value="F:zinc ion binding"/>
    <property type="evidence" value="ECO:0007669"/>
    <property type="project" value="UniProtKB-KW"/>
</dbReference>
<dbReference type="PANTHER" id="PTHR14155">
    <property type="entry name" value="RING FINGER DOMAIN-CONTAINING"/>
    <property type="match status" value="1"/>
</dbReference>
<keyword evidence="10" id="KW-1185">Reference proteome</keyword>
<evidence type="ECO:0000256" key="7">
    <source>
        <dbReference type="PROSITE-ProRule" id="PRU00175"/>
    </source>
</evidence>
<keyword evidence="4 7" id="KW-0863">Zinc-finger</keyword>
<evidence type="ECO:0000256" key="5">
    <source>
        <dbReference type="ARBA" id="ARBA00022833"/>
    </source>
</evidence>
<gene>
    <name evidence="9" type="ORF">URODEC1_LOCUS90262</name>
</gene>
<comment type="catalytic activity">
    <reaction evidence="1">
        <text>S-ubiquitinyl-[E2 ubiquitin-conjugating enzyme]-L-cysteine + [acceptor protein]-L-lysine = [E2 ubiquitin-conjugating enzyme]-L-cysteine + N(6)-ubiquitinyl-[acceptor protein]-L-lysine.</text>
        <dbReference type="EC" id="2.3.2.27"/>
    </reaction>
</comment>
<reference evidence="10" key="1">
    <citation type="submission" date="2024-06" db="EMBL/GenBank/DDBJ databases">
        <authorList>
            <person name="Ryan C."/>
        </authorList>
    </citation>
    <scope>NUCLEOTIDE SEQUENCE [LARGE SCALE GENOMIC DNA]</scope>
</reference>
<evidence type="ECO:0000313" key="9">
    <source>
        <dbReference type="EMBL" id="CAL5048111.1"/>
    </source>
</evidence>
<dbReference type="InterPro" id="IPR001841">
    <property type="entry name" value="Znf_RING"/>
</dbReference>
<evidence type="ECO:0000313" key="10">
    <source>
        <dbReference type="Proteomes" id="UP001497457"/>
    </source>
</evidence>
<evidence type="ECO:0000256" key="6">
    <source>
        <dbReference type="ARBA" id="ARBA00024209"/>
    </source>
</evidence>
<reference evidence="9 10" key="2">
    <citation type="submission" date="2024-10" db="EMBL/GenBank/DDBJ databases">
        <authorList>
            <person name="Ryan C."/>
        </authorList>
    </citation>
    <scope>NUCLEOTIDE SEQUENCE [LARGE SCALE GENOMIC DNA]</scope>
</reference>
<evidence type="ECO:0000259" key="8">
    <source>
        <dbReference type="PROSITE" id="PS50089"/>
    </source>
</evidence>
<evidence type="ECO:0000256" key="3">
    <source>
        <dbReference type="ARBA" id="ARBA00022723"/>
    </source>
</evidence>